<feature type="region of interest" description="Disordered" evidence="15">
    <location>
        <begin position="946"/>
        <end position="987"/>
    </location>
</feature>
<evidence type="ECO:0000256" key="15">
    <source>
        <dbReference type="SAM" id="MobiDB-lite"/>
    </source>
</evidence>
<dbReference type="InterPro" id="IPR050818">
    <property type="entry name" value="KCNH_animal-type"/>
</dbReference>
<dbReference type="Pfam" id="PF13426">
    <property type="entry name" value="PAS_9"/>
    <property type="match status" value="1"/>
</dbReference>
<keyword evidence="4" id="KW-0597">Phosphoprotein</keyword>
<dbReference type="PANTHER" id="PTHR10217">
    <property type="entry name" value="VOLTAGE AND LIGAND GATED POTASSIUM CHANNEL"/>
    <property type="match status" value="1"/>
</dbReference>
<dbReference type="PRINTS" id="PR01464">
    <property type="entry name" value="EAGCHANNEL"/>
</dbReference>
<dbReference type="Gene3D" id="1.10.287.70">
    <property type="match status" value="1"/>
</dbReference>
<organism evidence="20 21">
    <name type="scientific">Panagrellus redivivus</name>
    <name type="common">Microworm</name>
    <dbReference type="NCBI Taxonomy" id="6233"/>
    <lineage>
        <taxon>Eukaryota</taxon>
        <taxon>Metazoa</taxon>
        <taxon>Ecdysozoa</taxon>
        <taxon>Nematoda</taxon>
        <taxon>Chromadorea</taxon>
        <taxon>Rhabditida</taxon>
        <taxon>Tylenchina</taxon>
        <taxon>Panagrolaimomorpha</taxon>
        <taxon>Panagrolaimoidea</taxon>
        <taxon>Panagrolaimidae</taxon>
        <taxon>Panagrellus</taxon>
    </lineage>
</organism>
<dbReference type="InterPro" id="IPR000700">
    <property type="entry name" value="PAS-assoc_C"/>
</dbReference>
<name>A0A7E4VGB1_PANRE</name>
<evidence type="ECO:0000313" key="21">
    <source>
        <dbReference type="WBParaSite" id="Pan_g20547.t1"/>
    </source>
</evidence>
<feature type="transmembrane region" description="Helical" evidence="16">
    <location>
        <begin position="568"/>
        <end position="586"/>
    </location>
</feature>
<dbReference type="PROSITE" id="PS50042">
    <property type="entry name" value="CNMP_BINDING_3"/>
    <property type="match status" value="1"/>
</dbReference>
<evidence type="ECO:0000256" key="11">
    <source>
        <dbReference type="ARBA" id="ARBA00023065"/>
    </source>
</evidence>
<dbReference type="PANTHER" id="PTHR10217:SF435">
    <property type="entry name" value="POTASSIUM VOLTAGE-GATED CHANNEL PROTEIN EAG"/>
    <property type="match status" value="1"/>
</dbReference>
<dbReference type="InterPro" id="IPR035965">
    <property type="entry name" value="PAS-like_dom_sf"/>
</dbReference>
<dbReference type="SUPFAM" id="SSF51206">
    <property type="entry name" value="cAMP-binding domain-like"/>
    <property type="match status" value="1"/>
</dbReference>
<reference evidence="21" key="2">
    <citation type="submission" date="2020-10" db="UniProtKB">
        <authorList>
            <consortium name="WormBaseParasite"/>
        </authorList>
    </citation>
    <scope>IDENTIFICATION</scope>
</reference>
<feature type="region of interest" description="Disordered" evidence="15">
    <location>
        <begin position="1103"/>
        <end position="1136"/>
    </location>
</feature>
<evidence type="ECO:0000256" key="8">
    <source>
        <dbReference type="ARBA" id="ARBA00022882"/>
    </source>
</evidence>
<feature type="domain" description="Cyclic nucleotide-binding" evidence="17">
    <location>
        <begin position="696"/>
        <end position="796"/>
    </location>
</feature>
<evidence type="ECO:0000256" key="12">
    <source>
        <dbReference type="ARBA" id="ARBA00023136"/>
    </source>
</evidence>
<dbReference type="InterPro" id="IPR018490">
    <property type="entry name" value="cNMP-bd_dom_sf"/>
</dbReference>
<dbReference type="InterPro" id="IPR003938">
    <property type="entry name" value="K_chnl_volt-dep_EAG/ELK/ERG"/>
</dbReference>
<reference evidence="20" key="1">
    <citation type="journal article" date="2013" name="Genetics">
        <title>The draft genome and transcriptome of Panagrellus redivivus are shaped by the harsh demands of a free-living lifestyle.</title>
        <authorList>
            <person name="Srinivasan J."/>
            <person name="Dillman A.R."/>
            <person name="Macchietto M.G."/>
            <person name="Heikkinen L."/>
            <person name="Lakso M."/>
            <person name="Fracchia K.M."/>
            <person name="Antoshechkin I."/>
            <person name="Mortazavi A."/>
            <person name="Wong G."/>
            <person name="Sternberg P.W."/>
        </authorList>
    </citation>
    <scope>NUCLEOTIDE SEQUENCE [LARGE SCALE GENOMIC DNA]</scope>
    <source>
        <strain evidence="20">MT8872</strain>
    </source>
</reference>
<dbReference type="Gene3D" id="2.60.120.10">
    <property type="entry name" value="Jelly Rolls"/>
    <property type="match status" value="1"/>
</dbReference>
<keyword evidence="12 16" id="KW-0472">Membrane</keyword>
<evidence type="ECO:0000259" key="19">
    <source>
        <dbReference type="PROSITE" id="PS50113"/>
    </source>
</evidence>
<evidence type="ECO:0000256" key="10">
    <source>
        <dbReference type="ARBA" id="ARBA00022989"/>
    </source>
</evidence>
<proteinExistence type="predicted"/>
<feature type="compositionally biased region" description="Low complexity" evidence="15">
    <location>
        <begin position="977"/>
        <end position="987"/>
    </location>
</feature>
<dbReference type="Pfam" id="PF00027">
    <property type="entry name" value="cNMP_binding"/>
    <property type="match status" value="1"/>
</dbReference>
<dbReference type="WBParaSite" id="Pan_g20547.t1">
    <property type="protein sequence ID" value="Pan_g20547.t1"/>
    <property type="gene ID" value="Pan_g20547"/>
</dbReference>
<dbReference type="GO" id="GO:0005516">
    <property type="term" value="F:calmodulin binding"/>
    <property type="evidence" value="ECO:0007669"/>
    <property type="project" value="UniProtKB-KW"/>
</dbReference>
<evidence type="ECO:0000256" key="14">
    <source>
        <dbReference type="ARBA" id="ARBA00023303"/>
    </source>
</evidence>
<feature type="domain" description="PAS" evidence="18">
    <location>
        <begin position="178"/>
        <end position="226"/>
    </location>
</feature>
<dbReference type="FunFam" id="1.10.1200.260:FF:000003">
    <property type="entry name" value="Potassium voltage-gated channel subfamily H member 1"/>
    <property type="match status" value="1"/>
</dbReference>
<sequence>MRKLFNTWLGLLSLSVIKRHKIYEFGWSLGTANWETSFSGRTSKLTRFLGATFQWVVGVREVGWLQRKRPLSLTSPSCLRSLDSSPTVTVFNLRNERSWDTYILTVVALKTHFSAHSIRGYGAAYDAFLPSGPGVVLCIFVVVWLVTLSCLFRLRSAVVFKDKCSFILANAQIIDYPIVYCNDGFSKIVGYSRAEIMQKPCSLSFMYGDQTDPGALQRIQLALDTSRTEMTEIALCKKNKSVLWLLVHIAPIKDDKDRVVLYLIQFKDITPLKQPLGDENNKALGLSRILQIARIAKSRQQFNQIETKDLHKSAASVSSNFNQQLMNLGGDMLPQYRQETPKTSPHIILHYSTQKTVWDWSILALTFYTAFIVPYNIAFNKRDHHSTRIDMVALLDSIVDVIFFADILLNFHTTFVGPGGEVVIEPSVIRRNYFKSWFIIDLLSCLPYDIFYMFKQDDERIGSLLSALKVVRLLRLGRVARKLDNYLEYGAATLLLLLCAYVLVSHWMACFWYGIGEYELKNRLVNPSLPDGWLYKLSNDLKSPFNLTTGPKPRVIGGPEKMSCYISALYYTMSCMSTVGFGNIASTTAPEKIFGVVMMIISANLYAAIFGHMTTIIQQMTSATVRYHEMITNVREFIKLQEVPQELSERVMDYVVSTWAMTKGIDTTKVLGYCPKDMKADICVHLNRKVFNEHSCFRLASDGCLRSLAMYLESNHAAPGDLLYHTGESVDALWFVVSGSLEVIQDDEVVAILGKGDVFGDEFWKTPKIGQSAANVRALTYTDLHMIKKEKLMEVLTFYKAFANSFARNLVLTYNLTNRLKFRKVMDVKREKELDERRKNEKLEISEDHPIRKLLQRMRERHSQRITFSSMSNDVEKGNFSGPHLSRTTSNQSIMTTTIDETNINTPLLPQAQRTPNLLSRRRSPMLRGRTFEDAEAGASMFGAGASMRQNTSNGNGNGGLRLRTDGNAGGVSGRASSMNNYGSNTGGNTYSGDDGISHLKRDIQTMLDAVNEKSNFMEKYESRLLNIENLLMRLTNQRGGATPSTLPLDMYPGSSSPYPMSMEQQNESRRPVPPLHLSIESLNNYADDCDTASGGIPPLALPSTSTATGPNVPFIHIEPESDDYRGQPPPPHPRQ</sequence>
<evidence type="ECO:0000256" key="13">
    <source>
        <dbReference type="ARBA" id="ARBA00023180"/>
    </source>
</evidence>
<evidence type="ECO:0000256" key="2">
    <source>
        <dbReference type="ARBA" id="ARBA00022448"/>
    </source>
</evidence>
<evidence type="ECO:0000256" key="6">
    <source>
        <dbReference type="ARBA" id="ARBA00022826"/>
    </source>
</evidence>
<dbReference type="SUPFAM" id="SSF55785">
    <property type="entry name" value="PYP-like sensor domain (PAS domain)"/>
    <property type="match status" value="1"/>
</dbReference>
<feature type="domain" description="PAC" evidence="19">
    <location>
        <begin position="229"/>
        <end position="281"/>
    </location>
</feature>
<dbReference type="GO" id="GO:0005249">
    <property type="term" value="F:voltage-gated potassium channel activity"/>
    <property type="evidence" value="ECO:0007669"/>
    <property type="project" value="InterPro"/>
</dbReference>
<accession>A0A7E4VGB1</accession>
<dbReference type="PRINTS" id="PR01463">
    <property type="entry name" value="EAGCHANLFMLY"/>
</dbReference>
<dbReference type="CDD" id="cd00130">
    <property type="entry name" value="PAS"/>
    <property type="match status" value="1"/>
</dbReference>
<dbReference type="NCBIfam" id="TIGR00229">
    <property type="entry name" value="sensory_box"/>
    <property type="match status" value="1"/>
</dbReference>
<dbReference type="PROSITE" id="PS50112">
    <property type="entry name" value="PAS"/>
    <property type="match status" value="1"/>
</dbReference>
<dbReference type="InterPro" id="IPR000595">
    <property type="entry name" value="cNMP-bd_dom"/>
</dbReference>
<keyword evidence="14" id="KW-0407">Ion channel</keyword>
<evidence type="ECO:0000256" key="5">
    <source>
        <dbReference type="ARBA" id="ARBA00022692"/>
    </source>
</evidence>
<dbReference type="FunFam" id="2.60.120.10:FF:000009">
    <property type="entry name" value="Potassium voltage-gated channel subfamily H member 1"/>
    <property type="match status" value="1"/>
</dbReference>
<keyword evidence="11" id="KW-0406">Ion transport</keyword>
<keyword evidence="7" id="KW-0112">Calmodulin-binding</keyword>
<dbReference type="GO" id="GO:0042391">
    <property type="term" value="P:regulation of membrane potential"/>
    <property type="evidence" value="ECO:0007669"/>
    <property type="project" value="TreeGrafter"/>
</dbReference>
<evidence type="ECO:0000259" key="18">
    <source>
        <dbReference type="PROSITE" id="PS50112"/>
    </source>
</evidence>
<dbReference type="Pfam" id="PF00520">
    <property type="entry name" value="Ion_trans"/>
    <property type="match status" value="1"/>
</dbReference>
<dbReference type="GO" id="GO:0008076">
    <property type="term" value="C:voltage-gated potassium channel complex"/>
    <property type="evidence" value="ECO:0007669"/>
    <property type="project" value="TreeGrafter"/>
</dbReference>
<dbReference type="SUPFAM" id="SSF81324">
    <property type="entry name" value="Voltage-gated potassium channels"/>
    <property type="match status" value="1"/>
</dbReference>
<evidence type="ECO:0000256" key="3">
    <source>
        <dbReference type="ARBA" id="ARBA00022538"/>
    </source>
</evidence>
<evidence type="ECO:0000259" key="17">
    <source>
        <dbReference type="PROSITE" id="PS50042"/>
    </source>
</evidence>
<keyword evidence="5 16" id="KW-0812">Transmembrane</keyword>
<keyword evidence="20" id="KW-1185">Reference proteome</keyword>
<comment type="subcellular location">
    <subcellularLocation>
        <location evidence="1">Membrane</location>
        <topology evidence="1">Multi-pass membrane protein</topology>
    </subcellularLocation>
</comment>
<feature type="compositionally biased region" description="Low complexity" evidence="15">
    <location>
        <begin position="946"/>
        <end position="955"/>
    </location>
</feature>
<keyword evidence="3" id="KW-0633">Potassium transport</keyword>
<evidence type="ECO:0000256" key="16">
    <source>
        <dbReference type="SAM" id="Phobius"/>
    </source>
</evidence>
<feature type="transmembrane region" description="Helical" evidence="16">
    <location>
        <begin position="489"/>
        <end position="515"/>
    </location>
</feature>
<dbReference type="FunFam" id="1.10.287.70:FF:000084">
    <property type="entry name" value="Potassium voltage-gated channel protein eag"/>
    <property type="match status" value="1"/>
</dbReference>
<dbReference type="PROSITE" id="PS50113">
    <property type="entry name" value="PAC"/>
    <property type="match status" value="1"/>
</dbReference>
<evidence type="ECO:0000256" key="1">
    <source>
        <dbReference type="ARBA" id="ARBA00004141"/>
    </source>
</evidence>
<evidence type="ECO:0000256" key="4">
    <source>
        <dbReference type="ARBA" id="ARBA00022553"/>
    </source>
</evidence>
<dbReference type="AlphaFoldDB" id="A0A7E4VGB1"/>
<feature type="transmembrane region" description="Helical" evidence="16">
    <location>
        <begin position="134"/>
        <end position="154"/>
    </location>
</feature>
<keyword evidence="6" id="KW-0631">Potassium channel</keyword>
<dbReference type="InterPro" id="IPR000014">
    <property type="entry name" value="PAS"/>
</dbReference>
<dbReference type="InterPro" id="IPR014710">
    <property type="entry name" value="RmlC-like_jellyroll"/>
</dbReference>
<dbReference type="Proteomes" id="UP000492821">
    <property type="component" value="Unassembled WGS sequence"/>
</dbReference>
<keyword evidence="8" id="KW-0851">Voltage-gated channel</keyword>
<dbReference type="SMART" id="SM00100">
    <property type="entry name" value="cNMP"/>
    <property type="match status" value="1"/>
</dbReference>
<feature type="transmembrane region" description="Helical" evidence="16">
    <location>
        <begin position="593"/>
        <end position="613"/>
    </location>
</feature>
<evidence type="ECO:0000313" key="20">
    <source>
        <dbReference type="Proteomes" id="UP000492821"/>
    </source>
</evidence>
<dbReference type="Gene3D" id="1.10.1200.260">
    <property type="match status" value="1"/>
</dbReference>
<keyword evidence="2" id="KW-0813">Transport</keyword>
<protein>
    <submittedName>
        <fullName evidence="21">Cyclic nucleotide-binding domain-containing protein</fullName>
    </submittedName>
</protein>
<keyword evidence="9" id="KW-0630">Potassium</keyword>
<dbReference type="InterPro" id="IPR003949">
    <property type="entry name" value="K_chnl_volt-dep_EAG"/>
</dbReference>
<dbReference type="Gene3D" id="3.30.450.20">
    <property type="entry name" value="PAS domain"/>
    <property type="match status" value="1"/>
</dbReference>
<evidence type="ECO:0000256" key="9">
    <source>
        <dbReference type="ARBA" id="ARBA00022958"/>
    </source>
</evidence>
<evidence type="ECO:0000256" key="7">
    <source>
        <dbReference type="ARBA" id="ARBA00022860"/>
    </source>
</evidence>
<keyword evidence="13" id="KW-0325">Glycoprotein</keyword>
<dbReference type="InterPro" id="IPR001610">
    <property type="entry name" value="PAC"/>
</dbReference>
<dbReference type="CDD" id="cd00038">
    <property type="entry name" value="CAP_ED"/>
    <property type="match status" value="1"/>
</dbReference>
<feature type="transmembrane region" description="Helical" evidence="16">
    <location>
        <begin position="357"/>
        <end position="379"/>
    </location>
</feature>
<keyword evidence="10 16" id="KW-1133">Transmembrane helix</keyword>
<dbReference type="InterPro" id="IPR005821">
    <property type="entry name" value="Ion_trans_dom"/>
</dbReference>
<dbReference type="SMART" id="SM00086">
    <property type="entry name" value="PAC"/>
    <property type="match status" value="1"/>
</dbReference>